<dbReference type="InterPro" id="IPR036365">
    <property type="entry name" value="PGBD-like_sf"/>
</dbReference>
<dbReference type="Pfam" id="PF01471">
    <property type="entry name" value="PG_binding_1"/>
    <property type="match status" value="1"/>
</dbReference>
<feature type="domain" description="Peptidoglycan binding-like" evidence="1">
    <location>
        <begin position="120"/>
        <end position="176"/>
    </location>
</feature>
<feature type="domain" description="M23ase beta-sheet core" evidence="2">
    <location>
        <begin position="2"/>
        <end position="79"/>
    </location>
</feature>
<evidence type="ECO:0000259" key="3">
    <source>
        <dbReference type="Pfam" id="PF20410"/>
    </source>
</evidence>
<name>A0ABV2JT94_9GAMM</name>
<dbReference type="SUPFAM" id="SSF51261">
    <property type="entry name" value="Duplicated hybrid motif"/>
    <property type="match status" value="1"/>
</dbReference>
<dbReference type="SUPFAM" id="SSF47090">
    <property type="entry name" value="PGBD-like"/>
    <property type="match status" value="1"/>
</dbReference>
<comment type="caution">
    <text evidence="4">The sequence shown here is derived from an EMBL/GenBank/DDBJ whole genome shotgun (WGS) entry which is preliminary data.</text>
</comment>
<sequence length="323" mass="34720">MTGVVTFVGGQYGTIKIRDAEGNSHELLHTQAQSVAVGQHVSVGDEVGSMGGRGPHGAGQYAQHVHYQMKDVHGHAINPEAYWNNRHAQVGTEHAPIAAHANSSQAAGHGLRHHAHDQSTGELQRQLNALGYTDAHGHPLPSHGRFDLTTKHAVESFQFEHGLKIDGIAGPKTMHKIEDALAEQHSQRPMKTPLLLDDPAHTAHPLFKQSLQCVEQLNTERGIASSPRDANIAGALTVDATARGLAQVDRVIPSEDGSRLFAVQNSGDLLKEKFAAVDTVTAIATPLEHSSAQWVQATQQHQLAVVPQPQRHVLGQTPSITMS</sequence>
<dbReference type="InterPro" id="IPR011055">
    <property type="entry name" value="Dup_hybrid_motif"/>
</dbReference>
<gene>
    <name evidence="4" type="ORF">ABIC75_001783</name>
</gene>
<dbReference type="Gene3D" id="2.70.70.10">
    <property type="entry name" value="Glucose Permease (Domain IIA)"/>
    <property type="match status" value="1"/>
</dbReference>
<dbReference type="Proteomes" id="UP001549184">
    <property type="component" value="Unassembled WGS sequence"/>
</dbReference>
<accession>A0ABV2JT94</accession>
<reference evidence="4 5" key="1">
    <citation type="submission" date="2024-06" db="EMBL/GenBank/DDBJ databases">
        <title>Sorghum-associated microbial communities from plants grown in Nebraska, USA.</title>
        <authorList>
            <person name="Schachtman D."/>
        </authorList>
    </citation>
    <scope>NUCLEOTIDE SEQUENCE [LARGE SCALE GENOMIC DNA]</scope>
    <source>
        <strain evidence="4 5">1073</strain>
    </source>
</reference>
<dbReference type="InterPro" id="IPR046519">
    <property type="entry name" value="X-Tfes_XVIPCD"/>
</dbReference>
<dbReference type="InterPro" id="IPR036366">
    <property type="entry name" value="PGBDSf"/>
</dbReference>
<evidence type="ECO:0000259" key="2">
    <source>
        <dbReference type="Pfam" id="PF01551"/>
    </source>
</evidence>
<dbReference type="InterPro" id="IPR016047">
    <property type="entry name" value="M23ase_b-sheet_dom"/>
</dbReference>
<organism evidence="4 5">
    <name type="scientific">Dyella japonica</name>
    <dbReference type="NCBI Taxonomy" id="231455"/>
    <lineage>
        <taxon>Bacteria</taxon>
        <taxon>Pseudomonadati</taxon>
        <taxon>Pseudomonadota</taxon>
        <taxon>Gammaproteobacteria</taxon>
        <taxon>Lysobacterales</taxon>
        <taxon>Rhodanobacteraceae</taxon>
        <taxon>Dyella</taxon>
    </lineage>
</organism>
<protein>
    <submittedName>
        <fullName evidence="4">Chitinase</fullName>
    </submittedName>
</protein>
<dbReference type="Pfam" id="PF01551">
    <property type="entry name" value="Peptidase_M23"/>
    <property type="match status" value="1"/>
</dbReference>
<dbReference type="InterPro" id="IPR002477">
    <property type="entry name" value="Peptidoglycan-bd-like"/>
</dbReference>
<feature type="domain" description="X-Tfes XVIPCD" evidence="3">
    <location>
        <begin position="197"/>
        <end position="295"/>
    </location>
</feature>
<dbReference type="EMBL" id="JBEPMU010000002">
    <property type="protein sequence ID" value="MET3652061.1"/>
    <property type="molecule type" value="Genomic_DNA"/>
</dbReference>
<keyword evidence="5" id="KW-1185">Reference proteome</keyword>
<evidence type="ECO:0000259" key="1">
    <source>
        <dbReference type="Pfam" id="PF01471"/>
    </source>
</evidence>
<dbReference type="Gene3D" id="1.10.101.10">
    <property type="entry name" value="PGBD-like superfamily/PGBD"/>
    <property type="match status" value="1"/>
</dbReference>
<dbReference type="RefSeq" id="WP_354013469.1">
    <property type="nucleotide sequence ID" value="NZ_JBEPMU010000002.1"/>
</dbReference>
<dbReference type="Pfam" id="PF20410">
    <property type="entry name" value="X-Tfes_XVIPCD"/>
    <property type="match status" value="1"/>
</dbReference>
<evidence type="ECO:0000313" key="4">
    <source>
        <dbReference type="EMBL" id="MET3652061.1"/>
    </source>
</evidence>
<evidence type="ECO:0000313" key="5">
    <source>
        <dbReference type="Proteomes" id="UP001549184"/>
    </source>
</evidence>
<proteinExistence type="predicted"/>